<dbReference type="Gene3D" id="1.20.120.20">
    <property type="entry name" value="Apolipoprotein"/>
    <property type="match status" value="1"/>
</dbReference>
<keyword evidence="1" id="KW-0472">Membrane</keyword>
<organism evidence="2">
    <name type="scientific">viral metagenome</name>
    <dbReference type="NCBI Taxonomy" id="1070528"/>
    <lineage>
        <taxon>unclassified sequences</taxon>
        <taxon>metagenomes</taxon>
        <taxon>organismal metagenomes</taxon>
    </lineage>
</organism>
<keyword evidence="1" id="KW-0812">Transmembrane</keyword>
<keyword evidence="1" id="KW-1133">Transmembrane helix</keyword>
<feature type="transmembrane region" description="Helical" evidence="1">
    <location>
        <begin position="176"/>
        <end position="199"/>
    </location>
</feature>
<dbReference type="EMBL" id="MN739660">
    <property type="protein sequence ID" value="QHT18875.1"/>
    <property type="molecule type" value="Genomic_DNA"/>
</dbReference>
<dbReference type="AlphaFoldDB" id="A0A6C0DUG8"/>
<reference evidence="2" key="1">
    <citation type="journal article" date="2020" name="Nature">
        <title>Giant virus diversity and host interactions through global metagenomics.</title>
        <authorList>
            <person name="Schulz F."/>
            <person name="Roux S."/>
            <person name="Paez-Espino D."/>
            <person name="Jungbluth S."/>
            <person name="Walsh D.A."/>
            <person name="Denef V.J."/>
            <person name="McMahon K.D."/>
            <person name="Konstantinidis K.T."/>
            <person name="Eloe-Fadrosh E.A."/>
            <person name="Kyrpides N.C."/>
            <person name="Woyke T."/>
        </authorList>
    </citation>
    <scope>NUCLEOTIDE SEQUENCE</scope>
    <source>
        <strain evidence="2">GVMAG-M-3300023174-49</strain>
    </source>
</reference>
<sequence length="294" mass="33740">MPCCKGKNIQVNESKTYDDSGIINIYENMENLDEDKIIEGLDSIGDSIKNAFERPFNQMKDGINKFADDTKNAMNKIPEAAKDLLKKDPLNGMVNKLTDFGDKVKTAFEEIPRRFNLFGKAFKKIFEGIDMEIVGIFKGIGQGFDDIGILFKYFGILIETYLACGVKYIKNLSSCIIYYLIDALLKFVYLPITIALWVVKSFTGKDLYYIENAFWGYMWKINGFVYSFAKFNILKWPKSVRDLCYNCKRLKVSALKREAGIVDYDFRHGIADRMQAGKDKLKSARDDFLNVFSP</sequence>
<proteinExistence type="predicted"/>
<evidence type="ECO:0000256" key="1">
    <source>
        <dbReference type="SAM" id="Phobius"/>
    </source>
</evidence>
<protein>
    <submittedName>
        <fullName evidence="2">Uncharacterized protein</fullName>
    </submittedName>
</protein>
<evidence type="ECO:0000313" key="2">
    <source>
        <dbReference type="EMBL" id="QHT18875.1"/>
    </source>
</evidence>
<name>A0A6C0DUG8_9ZZZZ</name>
<accession>A0A6C0DUG8</accession>